<accession>A0A4D4JJ00</accession>
<comment type="caution">
    <text evidence="2">The sequence shown here is derived from an EMBL/GenBank/DDBJ whole genome shotgun (WGS) entry which is preliminary data.</text>
</comment>
<sequence>MVQVDVFWSYGIGSGFALAAARQLQARRPAGTPAARGLDASAFWTNPYLLAGTLYLALLFAPSGIWLLWGFPDWETMQVARDHSALPAWLVAGFAVTNISQGVLGFWVTERLVLRGRRYTAFLNMVLGYFGMFFILVHGWDGRGYQRFFSASRAVFGAWPATPTAGDALTRAGTWLTSPVALTLAGMAVVIVPALLVPMVSWLRSGRPAGDRVPGPVALTGGILAAIFGLGLGGAIVASILVHVLGWWLGAVAAVVAAWILLRPGWPGHRLYRVLGLRPPDRITVSTA</sequence>
<dbReference type="AlphaFoldDB" id="A0A4D4JJ00"/>
<keyword evidence="1" id="KW-0472">Membrane</keyword>
<name>A0A4D4JJ00_9PSEU</name>
<dbReference type="Proteomes" id="UP000298860">
    <property type="component" value="Unassembled WGS sequence"/>
</dbReference>
<evidence type="ECO:0000256" key="1">
    <source>
        <dbReference type="SAM" id="Phobius"/>
    </source>
</evidence>
<gene>
    <name evidence="2" type="ORF">GTS_55100</name>
</gene>
<protein>
    <submittedName>
        <fullName evidence="2">Uncharacterized protein</fullName>
    </submittedName>
</protein>
<feature type="transmembrane region" description="Helical" evidence="1">
    <location>
        <begin position="244"/>
        <end position="262"/>
    </location>
</feature>
<organism evidence="2 3">
    <name type="scientific">Gandjariella thermophila</name>
    <dbReference type="NCBI Taxonomy" id="1931992"/>
    <lineage>
        <taxon>Bacteria</taxon>
        <taxon>Bacillati</taxon>
        <taxon>Actinomycetota</taxon>
        <taxon>Actinomycetes</taxon>
        <taxon>Pseudonocardiales</taxon>
        <taxon>Pseudonocardiaceae</taxon>
        <taxon>Gandjariella</taxon>
    </lineage>
</organism>
<feature type="transmembrane region" description="Helical" evidence="1">
    <location>
        <begin position="215"/>
        <end position="238"/>
    </location>
</feature>
<feature type="transmembrane region" description="Helical" evidence="1">
    <location>
        <begin position="45"/>
        <end position="69"/>
    </location>
</feature>
<proteinExistence type="predicted"/>
<reference evidence="3" key="1">
    <citation type="submission" date="2019-04" db="EMBL/GenBank/DDBJ databases">
        <title>Draft genome sequence of Pseudonocardiaceae bacterium SL3-2-4.</title>
        <authorList>
            <person name="Ningsih F."/>
            <person name="Yokota A."/>
            <person name="Sakai Y."/>
            <person name="Nanatani K."/>
            <person name="Yabe S."/>
            <person name="Oetari A."/>
            <person name="Sjamsuridzal W."/>
        </authorList>
    </citation>
    <scope>NUCLEOTIDE SEQUENCE [LARGE SCALE GENOMIC DNA]</scope>
    <source>
        <strain evidence="3">SL3-2-4</strain>
    </source>
</reference>
<keyword evidence="3" id="KW-1185">Reference proteome</keyword>
<feature type="transmembrane region" description="Helical" evidence="1">
    <location>
        <begin position="180"/>
        <end position="203"/>
    </location>
</feature>
<dbReference type="RefSeq" id="WP_137816789.1">
    <property type="nucleotide sequence ID" value="NZ_BJFL01000064.1"/>
</dbReference>
<evidence type="ECO:0000313" key="2">
    <source>
        <dbReference type="EMBL" id="GDY33877.1"/>
    </source>
</evidence>
<dbReference type="EMBL" id="BJFL01000064">
    <property type="protein sequence ID" value="GDY33877.1"/>
    <property type="molecule type" value="Genomic_DNA"/>
</dbReference>
<feature type="transmembrane region" description="Helical" evidence="1">
    <location>
        <begin position="121"/>
        <end position="140"/>
    </location>
</feature>
<dbReference type="OrthoDB" id="5420022at2"/>
<keyword evidence="1" id="KW-1133">Transmembrane helix</keyword>
<evidence type="ECO:0000313" key="3">
    <source>
        <dbReference type="Proteomes" id="UP000298860"/>
    </source>
</evidence>
<keyword evidence="1" id="KW-0812">Transmembrane</keyword>
<feature type="transmembrane region" description="Helical" evidence="1">
    <location>
        <begin position="89"/>
        <end position="109"/>
    </location>
</feature>